<name>A0A8J1KXK6_XENLA</name>
<dbReference type="Proteomes" id="UP000186698">
    <property type="component" value="Chromosome 5S"/>
</dbReference>
<accession>A0A8J1KXK6</accession>
<feature type="compositionally biased region" description="Polar residues" evidence="1">
    <location>
        <begin position="1"/>
        <end position="19"/>
    </location>
</feature>
<gene>
    <name evidence="3" type="primary">LOC121394320</name>
</gene>
<dbReference type="AlphaFoldDB" id="A0A8J1KXK6"/>
<proteinExistence type="predicted"/>
<reference evidence="3" key="1">
    <citation type="submission" date="2025-08" db="UniProtKB">
        <authorList>
            <consortium name="RefSeq"/>
        </authorList>
    </citation>
    <scope>IDENTIFICATION</scope>
    <source>
        <strain evidence="3">J_2021</strain>
        <tissue evidence="3">Erythrocytes</tissue>
    </source>
</reference>
<evidence type="ECO:0000313" key="2">
    <source>
        <dbReference type="Proteomes" id="UP000186698"/>
    </source>
</evidence>
<evidence type="ECO:0000256" key="1">
    <source>
        <dbReference type="SAM" id="MobiDB-lite"/>
    </source>
</evidence>
<protein>
    <submittedName>
        <fullName evidence="3">Uncharacterized protein LOC121394320</fullName>
    </submittedName>
</protein>
<dbReference type="RefSeq" id="XP_041420989.1">
    <property type="nucleotide sequence ID" value="XM_041565055.1"/>
</dbReference>
<dbReference type="OrthoDB" id="9909301at2759"/>
<dbReference type="GeneID" id="121394320"/>
<keyword evidence="2" id="KW-1185">Reference proteome</keyword>
<feature type="region of interest" description="Disordered" evidence="1">
    <location>
        <begin position="1"/>
        <end position="60"/>
    </location>
</feature>
<feature type="compositionally biased region" description="Basic and acidic residues" evidence="1">
    <location>
        <begin position="44"/>
        <end position="60"/>
    </location>
</feature>
<dbReference type="KEGG" id="xla:121394320"/>
<sequence length="202" mass="22880">MGSGCSRDSSSVLIVRSQQPRPPSKREPSVGNRVQEETVVSQIKTEDEPTKEGKESERGRLIPRVIDEDLQMLDELLEDSQDCLSGTAPKFKAQTPLKSRCHLTSPQLGPQIYGEKPLNPDTSWTIQAQVQPSASLLHNIHYRQLDTRSKTVLKTRNTQDAENNNLPYQFQCAQEAEEEKPTLKYNKSEEVLMDIIARQYSQ</sequence>
<evidence type="ECO:0000313" key="3">
    <source>
        <dbReference type="RefSeq" id="XP_041420989.1"/>
    </source>
</evidence>
<organism evidence="2 3">
    <name type="scientific">Xenopus laevis</name>
    <name type="common">African clawed frog</name>
    <dbReference type="NCBI Taxonomy" id="8355"/>
    <lineage>
        <taxon>Eukaryota</taxon>
        <taxon>Metazoa</taxon>
        <taxon>Chordata</taxon>
        <taxon>Craniata</taxon>
        <taxon>Vertebrata</taxon>
        <taxon>Euteleostomi</taxon>
        <taxon>Amphibia</taxon>
        <taxon>Batrachia</taxon>
        <taxon>Anura</taxon>
        <taxon>Pipoidea</taxon>
        <taxon>Pipidae</taxon>
        <taxon>Xenopodinae</taxon>
        <taxon>Xenopus</taxon>
        <taxon>Xenopus</taxon>
    </lineage>
</organism>